<accession>A0A517MYN9</accession>
<dbReference type="KEGG" id="amob:HG15A2_33380"/>
<evidence type="ECO:0000313" key="2">
    <source>
        <dbReference type="EMBL" id="QDT00003.1"/>
    </source>
</evidence>
<protein>
    <submittedName>
        <fullName evidence="2">Uncharacterized protein</fullName>
    </submittedName>
</protein>
<dbReference type="Gene3D" id="2.60.120.430">
    <property type="entry name" value="Galactose-binding lectin"/>
    <property type="match status" value="1"/>
</dbReference>
<keyword evidence="1" id="KW-0732">Signal</keyword>
<feature type="signal peptide" evidence="1">
    <location>
        <begin position="1"/>
        <end position="44"/>
    </location>
</feature>
<evidence type="ECO:0000256" key="1">
    <source>
        <dbReference type="SAM" id="SignalP"/>
    </source>
</evidence>
<gene>
    <name evidence="2" type="ORF">HG15A2_33380</name>
</gene>
<keyword evidence="3" id="KW-1185">Reference proteome</keyword>
<proteinExistence type="predicted"/>
<sequence length="633" mass="69011" precursor="true">MLATFAKGDNLGSMQLSQMNTYQVNKRLFLLCAIMCAAACTASAQDTITRLRPIDVSGTLRSIEPGKLAIVDAQGKTYACKIQEADAKFVSLAGLKFGVKLPPEVKVTGQRALDSLKPGVLLQCTAEVNRLGNSKGVVTTLKLLDDGAVEPGIKLQGKPASRREHTSAEVTGRLAKVRRDRVTLDVGKSEISRSGQITLRVGSEMALVSSKNHQRAAAGDQVVAATLIPFSNGEYVVRSLEILLGSEQAIDSAETAMLRKYQNLSDESTTPRDERSKHFLLHTDISPRSSAILLERLERMLELVSRYFGRPPDRLIECYVVADLKKWPPDAIDPAGVAKIASGEGVTLSRSLGKQRRSVVYSSKKHGIVQHEAVHAYCFQTFGSTGPTWFAEGVAEMGNYWKQGELAVNINPVAIDLIQNGQPEPLLKIVAPGQVTGDSWKAYCWRWALCNMLANNPNYSGRFKELGIAMMSGKPVSFETAYGAVAKEISFEYLQFVKHVENGYRSDLAAWQWGRKFSPVGSTRPRRVKIRAAAGWQASGVSVESGGQYRIETKGTWTIGPGTTVTPDGAAGGRGQLQGVVMNDWKLSKPFELGTEATFTAPIDGNLYLRCRDAWNELGDNDGEIQASVRRAK</sequence>
<dbReference type="Proteomes" id="UP000319852">
    <property type="component" value="Chromosome"/>
</dbReference>
<evidence type="ECO:0000313" key="3">
    <source>
        <dbReference type="Proteomes" id="UP000319852"/>
    </source>
</evidence>
<dbReference type="EMBL" id="CP036263">
    <property type="protein sequence ID" value="QDT00003.1"/>
    <property type="molecule type" value="Genomic_DNA"/>
</dbReference>
<organism evidence="2 3">
    <name type="scientific">Adhaeretor mobilis</name>
    <dbReference type="NCBI Taxonomy" id="1930276"/>
    <lineage>
        <taxon>Bacteria</taxon>
        <taxon>Pseudomonadati</taxon>
        <taxon>Planctomycetota</taxon>
        <taxon>Planctomycetia</taxon>
        <taxon>Pirellulales</taxon>
        <taxon>Lacipirellulaceae</taxon>
        <taxon>Adhaeretor</taxon>
    </lineage>
</organism>
<feature type="chain" id="PRO_5021992096" evidence="1">
    <location>
        <begin position="45"/>
        <end position="633"/>
    </location>
</feature>
<reference evidence="2 3" key="1">
    <citation type="submission" date="2019-02" db="EMBL/GenBank/DDBJ databases">
        <title>Deep-cultivation of Planctomycetes and their phenomic and genomic characterization uncovers novel biology.</title>
        <authorList>
            <person name="Wiegand S."/>
            <person name="Jogler M."/>
            <person name="Boedeker C."/>
            <person name="Pinto D."/>
            <person name="Vollmers J."/>
            <person name="Rivas-Marin E."/>
            <person name="Kohn T."/>
            <person name="Peeters S.H."/>
            <person name="Heuer A."/>
            <person name="Rast P."/>
            <person name="Oberbeckmann S."/>
            <person name="Bunk B."/>
            <person name="Jeske O."/>
            <person name="Meyerdierks A."/>
            <person name="Storesund J.E."/>
            <person name="Kallscheuer N."/>
            <person name="Luecker S."/>
            <person name="Lage O.M."/>
            <person name="Pohl T."/>
            <person name="Merkel B.J."/>
            <person name="Hornburger P."/>
            <person name="Mueller R.-W."/>
            <person name="Bruemmer F."/>
            <person name="Labrenz M."/>
            <person name="Spormann A.M."/>
            <person name="Op den Camp H."/>
            <person name="Overmann J."/>
            <person name="Amann R."/>
            <person name="Jetten M.S.M."/>
            <person name="Mascher T."/>
            <person name="Medema M.H."/>
            <person name="Devos D.P."/>
            <person name="Kaster A.-K."/>
            <person name="Ovreas L."/>
            <person name="Rohde M."/>
            <person name="Galperin M.Y."/>
            <person name="Jogler C."/>
        </authorList>
    </citation>
    <scope>NUCLEOTIDE SEQUENCE [LARGE SCALE GENOMIC DNA]</scope>
    <source>
        <strain evidence="2 3">HG15A2</strain>
    </source>
</reference>
<dbReference type="AlphaFoldDB" id="A0A517MYN9"/>
<name>A0A517MYN9_9BACT</name>